<name>A0A0E9W449_ANGAN</name>
<accession>A0A0E9W449</accession>
<reference evidence="1" key="1">
    <citation type="submission" date="2014-11" db="EMBL/GenBank/DDBJ databases">
        <authorList>
            <person name="Amaro Gonzalez C."/>
        </authorList>
    </citation>
    <scope>NUCLEOTIDE SEQUENCE</scope>
</reference>
<proteinExistence type="predicted"/>
<protein>
    <submittedName>
        <fullName evidence="1">Uncharacterized protein</fullName>
    </submittedName>
</protein>
<dbReference type="AlphaFoldDB" id="A0A0E9W449"/>
<dbReference type="EMBL" id="GBXM01023445">
    <property type="protein sequence ID" value="JAH85132.1"/>
    <property type="molecule type" value="Transcribed_RNA"/>
</dbReference>
<evidence type="ECO:0000313" key="1">
    <source>
        <dbReference type="EMBL" id="JAH85132.1"/>
    </source>
</evidence>
<reference evidence="1" key="2">
    <citation type="journal article" date="2015" name="Fish Shellfish Immunol.">
        <title>Early steps in the European eel (Anguilla anguilla)-Vibrio vulnificus interaction in the gills: Role of the RtxA13 toxin.</title>
        <authorList>
            <person name="Callol A."/>
            <person name="Pajuelo D."/>
            <person name="Ebbesson L."/>
            <person name="Teles M."/>
            <person name="MacKenzie S."/>
            <person name="Amaro C."/>
        </authorList>
    </citation>
    <scope>NUCLEOTIDE SEQUENCE</scope>
</reference>
<organism evidence="1">
    <name type="scientific">Anguilla anguilla</name>
    <name type="common">European freshwater eel</name>
    <name type="synonym">Muraena anguilla</name>
    <dbReference type="NCBI Taxonomy" id="7936"/>
    <lineage>
        <taxon>Eukaryota</taxon>
        <taxon>Metazoa</taxon>
        <taxon>Chordata</taxon>
        <taxon>Craniata</taxon>
        <taxon>Vertebrata</taxon>
        <taxon>Euteleostomi</taxon>
        <taxon>Actinopterygii</taxon>
        <taxon>Neopterygii</taxon>
        <taxon>Teleostei</taxon>
        <taxon>Anguilliformes</taxon>
        <taxon>Anguillidae</taxon>
        <taxon>Anguilla</taxon>
    </lineage>
</organism>
<sequence>MTTLTEDRRDRTTGEAGVNEAFKIRQIESVDLT</sequence>